<feature type="compositionally biased region" description="Basic residues" evidence="1">
    <location>
        <begin position="31"/>
        <end position="45"/>
    </location>
</feature>
<protein>
    <submittedName>
        <fullName evidence="2">Uncharacterized protein</fullName>
    </submittedName>
</protein>
<reference evidence="2" key="1">
    <citation type="submission" date="2018-02" db="EMBL/GenBank/DDBJ databases">
        <title>Rhizophora mucronata_Transcriptome.</title>
        <authorList>
            <person name="Meera S.P."/>
            <person name="Sreeshan A."/>
            <person name="Augustine A."/>
        </authorList>
    </citation>
    <scope>NUCLEOTIDE SEQUENCE</scope>
    <source>
        <tissue evidence="2">Leaf</tissue>
    </source>
</reference>
<name>A0A2P2QCZ2_RHIMU</name>
<sequence>MQKWSNTLNALNLKRKKNSTWELNETSRYGQKTKRVRKVRLKTKTKSSPIKL</sequence>
<feature type="region of interest" description="Disordered" evidence="1">
    <location>
        <begin position="26"/>
        <end position="52"/>
    </location>
</feature>
<accession>A0A2P2QCZ2</accession>
<dbReference type="EMBL" id="GGEC01084351">
    <property type="protein sequence ID" value="MBX64835.1"/>
    <property type="molecule type" value="Transcribed_RNA"/>
</dbReference>
<proteinExistence type="predicted"/>
<evidence type="ECO:0000256" key="1">
    <source>
        <dbReference type="SAM" id="MobiDB-lite"/>
    </source>
</evidence>
<organism evidence="2">
    <name type="scientific">Rhizophora mucronata</name>
    <name type="common">Asiatic mangrove</name>
    <dbReference type="NCBI Taxonomy" id="61149"/>
    <lineage>
        <taxon>Eukaryota</taxon>
        <taxon>Viridiplantae</taxon>
        <taxon>Streptophyta</taxon>
        <taxon>Embryophyta</taxon>
        <taxon>Tracheophyta</taxon>
        <taxon>Spermatophyta</taxon>
        <taxon>Magnoliopsida</taxon>
        <taxon>eudicotyledons</taxon>
        <taxon>Gunneridae</taxon>
        <taxon>Pentapetalae</taxon>
        <taxon>rosids</taxon>
        <taxon>fabids</taxon>
        <taxon>Malpighiales</taxon>
        <taxon>Rhizophoraceae</taxon>
        <taxon>Rhizophora</taxon>
    </lineage>
</organism>
<dbReference type="AlphaFoldDB" id="A0A2P2QCZ2"/>
<evidence type="ECO:0000313" key="2">
    <source>
        <dbReference type="EMBL" id="MBX64835.1"/>
    </source>
</evidence>